<feature type="domain" description="O-GlcNAc transferase C-terminal" evidence="9">
    <location>
        <begin position="393"/>
        <end position="550"/>
    </location>
</feature>
<evidence type="ECO:0000313" key="10">
    <source>
        <dbReference type="EMBL" id="MCZ4280510.1"/>
    </source>
</evidence>
<dbReference type="Gene3D" id="3.40.50.11380">
    <property type="match status" value="1"/>
</dbReference>
<evidence type="ECO:0000256" key="1">
    <source>
        <dbReference type="ARBA" id="ARBA00004922"/>
    </source>
</evidence>
<keyword evidence="4" id="KW-0328">Glycosyltransferase</keyword>
<keyword evidence="7 8" id="KW-0802">TPR repeat</keyword>
<organism evidence="10 11">
    <name type="scientific">Kiloniella laminariae</name>
    <dbReference type="NCBI Taxonomy" id="454162"/>
    <lineage>
        <taxon>Bacteria</taxon>
        <taxon>Pseudomonadati</taxon>
        <taxon>Pseudomonadota</taxon>
        <taxon>Alphaproteobacteria</taxon>
        <taxon>Rhodospirillales</taxon>
        <taxon>Kiloniellaceae</taxon>
        <taxon>Kiloniella</taxon>
    </lineage>
</organism>
<evidence type="ECO:0000256" key="6">
    <source>
        <dbReference type="ARBA" id="ARBA00022737"/>
    </source>
</evidence>
<dbReference type="PROSITE" id="PS50293">
    <property type="entry name" value="TPR_REGION"/>
    <property type="match status" value="1"/>
</dbReference>
<keyword evidence="6" id="KW-0677">Repeat</keyword>
<evidence type="ECO:0000313" key="11">
    <source>
        <dbReference type="Proteomes" id="UP001069802"/>
    </source>
</evidence>
<feature type="domain" description="O-GlcNAc transferase C-terminal" evidence="9">
    <location>
        <begin position="576"/>
        <end position="737"/>
    </location>
</feature>
<evidence type="ECO:0000259" key="9">
    <source>
        <dbReference type="Pfam" id="PF13844"/>
    </source>
</evidence>
<evidence type="ECO:0000256" key="2">
    <source>
        <dbReference type="ARBA" id="ARBA00005386"/>
    </source>
</evidence>
<dbReference type="Pfam" id="PF13844">
    <property type="entry name" value="Glyco_transf_41"/>
    <property type="match status" value="2"/>
</dbReference>
<dbReference type="PANTHER" id="PTHR44835:SF1">
    <property type="entry name" value="PROTEIN O-GLCNAC TRANSFERASE"/>
    <property type="match status" value="1"/>
</dbReference>
<name>A0ABT4LHC9_9PROT</name>
<sequence>MRPGGKFNYKIEIAAENVMQFLNNQRFPEAFEISDRFLKRKPVHPVFVFSQSIKFLLDGNTSVFREIFDGVSRLKFVQHLDYYNFGVFFQTAGAFDLAAECFDFCLRLKPDFIEGWIQLGNSFQEIQETETALGAYLSGLAEDKDNFICNQLAAGCFKNLGHEDKALEHYRICYEKRPLDSNCRCDVAKCLIQLGRLEEAEYVVSNDLGKATNREKDLLVLSKIYKDRGDKDKALKLAAAAYEANSDNLHVLKVFGVLLADNAINNEAKGILKKAIIRDQEDAELLFNYAVACQQLNEFVEAEIYYNKAIAKKPGYHECYNNIGFVYEHLGESKKAIEYYRKALEFAPEKSEYHSNVLFTLLQTPGSDPVEHYNEARDWQRLHAATGDQRVKEYNFPKNKDTKLRIGYISGDFGDHVVSYYWLPIVKHHNREKFEIYLYSQIERKGNISETVTKEIKENCDQLAYVADLSDADLSQKIVDDGIHILIDLSGHTSGNRLKALSRKPASVQATYIGYPGTTGLDSIDYFITQAITVPLSDADLFSEKLVHLPGITSYNVRKGAENISTKPLPFQENGYVTFGSFNRSHKISKNCIETWARILERVPDSRLLVKRSGAEGDHFTEQMLASLKAVGVDRERLIFRERGDYLEYLEEINEVDIGLDTFPFNGATTSLDMLYMGRAFIALKGGRALQENIGASLLRYFGHEELISHDISEYINKAVGIAERLPHLDNVRLDLRKTYKEEIAGSGKRSCSALEQAYTIMWDRYCKGQQNEHIVIEG</sequence>
<gene>
    <name evidence="10" type="ORF">O4H49_06960</name>
</gene>
<comment type="similarity">
    <text evidence="2">Belongs to the glycosyltransferase 41 family. O-GlcNAc transferase subfamily.</text>
</comment>
<dbReference type="SMART" id="SM00028">
    <property type="entry name" value="TPR"/>
    <property type="match status" value="6"/>
</dbReference>
<comment type="pathway">
    <text evidence="1">Protein modification; protein glycosylation.</text>
</comment>
<keyword evidence="5" id="KW-0808">Transferase</keyword>
<proteinExistence type="inferred from homology"/>
<protein>
    <recommendedName>
        <fullName evidence="3">protein O-GlcNAc transferase</fullName>
        <ecNumber evidence="3">2.4.1.255</ecNumber>
    </recommendedName>
</protein>
<evidence type="ECO:0000256" key="3">
    <source>
        <dbReference type="ARBA" id="ARBA00011970"/>
    </source>
</evidence>
<dbReference type="Pfam" id="PF00515">
    <property type="entry name" value="TPR_1"/>
    <property type="match status" value="1"/>
</dbReference>
<dbReference type="PANTHER" id="PTHR44835">
    <property type="entry name" value="UDP-N-ACETYLGLUCOSAMINE--PEPTIDE N-ACETYLGLUCOSAMINYLTRANSFERASE SPINDLY-RELATED"/>
    <property type="match status" value="1"/>
</dbReference>
<dbReference type="PROSITE" id="PS50005">
    <property type="entry name" value="TPR"/>
    <property type="match status" value="1"/>
</dbReference>
<dbReference type="InterPro" id="IPR029489">
    <property type="entry name" value="OGT/SEC/SPY_C"/>
</dbReference>
<dbReference type="InterPro" id="IPR019734">
    <property type="entry name" value="TPR_rpt"/>
</dbReference>
<accession>A0ABT4LHC9</accession>
<dbReference type="Pfam" id="PF13432">
    <property type="entry name" value="TPR_16"/>
    <property type="match status" value="1"/>
</dbReference>
<keyword evidence="11" id="KW-1185">Reference proteome</keyword>
<evidence type="ECO:0000256" key="8">
    <source>
        <dbReference type="PROSITE-ProRule" id="PRU00339"/>
    </source>
</evidence>
<evidence type="ECO:0000256" key="5">
    <source>
        <dbReference type="ARBA" id="ARBA00022679"/>
    </source>
</evidence>
<dbReference type="Gene3D" id="3.40.50.2000">
    <property type="entry name" value="Glycogen Phosphorylase B"/>
    <property type="match status" value="1"/>
</dbReference>
<feature type="repeat" description="TPR" evidence="8">
    <location>
        <begin position="317"/>
        <end position="350"/>
    </location>
</feature>
<evidence type="ECO:0000256" key="7">
    <source>
        <dbReference type="ARBA" id="ARBA00022803"/>
    </source>
</evidence>
<dbReference type="InterPro" id="IPR051939">
    <property type="entry name" value="Glycosyltr_41/O-GlcNAc_trsf"/>
</dbReference>
<reference evidence="10" key="1">
    <citation type="submission" date="2022-12" db="EMBL/GenBank/DDBJ databases">
        <title>Bacterial isolates from different developmental stages of Nematostella vectensis.</title>
        <authorList>
            <person name="Fraune S."/>
        </authorList>
    </citation>
    <scope>NUCLEOTIDE SEQUENCE</scope>
    <source>
        <strain evidence="10">G21630-S1</strain>
    </source>
</reference>
<dbReference type="EC" id="2.4.1.255" evidence="3"/>
<comment type="caution">
    <text evidence="10">The sequence shown here is derived from an EMBL/GenBank/DDBJ whole genome shotgun (WGS) entry which is preliminary data.</text>
</comment>
<dbReference type="InterPro" id="IPR011990">
    <property type="entry name" value="TPR-like_helical_dom_sf"/>
</dbReference>
<dbReference type="Gene3D" id="1.25.40.10">
    <property type="entry name" value="Tetratricopeptide repeat domain"/>
    <property type="match status" value="2"/>
</dbReference>
<evidence type="ECO:0000256" key="4">
    <source>
        <dbReference type="ARBA" id="ARBA00022676"/>
    </source>
</evidence>
<dbReference type="Proteomes" id="UP001069802">
    <property type="component" value="Unassembled WGS sequence"/>
</dbReference>
<dbReference type="SUPFAM" id="SSF48452">
    <property type="entry name" value="TPR-like"/>
    <property type="match status" value="1"/>
</dbReference>
<dbReference type="EMBL" id="JAPWGY010000002">
    <property type="protein sequence ID" value="MCZ4280510.1"/>
    <property type="molecule type" value="Genomic_DNA"/>
</dbReference>
<dbReference type="RefSeq" id="WP_269422705.1">
    <property type="nucleotide sequence ID" value="NZ_JAPWGY010000002.1"/>
</dbReference>